<sequence length="166" mass="18605">MFFWILTVFASQFLSTQGAYDILIEDVVIVAYSKEYFTEPDAYVDDTNAIVVNVSLIKRPPTAAQGHFALVGASMGEYVIDTGIDVTLNLCDMFNEPIMIGPFFAALGFDPDNCPPDVGVYGTNGYRLRMDTLPDDFPPNQYRVTLEILYEEEELLHIQVFPTVVN</sequence>
<accession>A0A8J5R9N9</accession>
<comment type="caution">
    <text evidence="2">The sequence shown here is derived from an EMBL/GenBank/DDBJ whole genome shotgun (WGS) entry which is preliminary data.</text>
</comment>
<organism evidence="2 3">
    <name type="scientific">Cotesia typhae</name>
    <dbReference type="NCBI Taxonomy" id="2053667"/>
    <lineage>
        <taxon>Eukaryota</taxon>
        <taxon>Metazoa</taxon>
        <taxon>Ecdysozoa</taxon>
        <taxon>Arthropoda</taxon>
        <taxon>Hexapoda</taxon>
        <taxon>Insecta</taxon>
        <taxon>Pterygota</taxon>
        <taxon>Neoptera</taxon>
        <taxon>Endopterygota</taxon>
        <taxon>Hymenoptera</taxon>
        <taxon>Apocrita</taxon>
        <taxon>Ichneumonoidea</taxon>
        <taxon>Braconidae</taxon>
        <taxon>Microgastrinae</taxon>
        <taxon>Cotesia</taxon>
    </lineage>
</organism>
<evidence type="ECO:0000313" key="3">
    <source>
        <dbReference type="Proteomes" id="UP000729913"/>
    </source>
</evidence>
<dbReference type="AlphaFoldDB" id="A0A8J5R9N9"/>
<dbReference type="Proteomes" id="UP000729913">
    <property type="component" value="Unassembled WGS sequence"/>
</dbReference>
<proteinExistence type="predicted"/>
<reference evidence="2" key="1">
    <citation type="submission" date="2020-03" db="EMBL/GenBank/DDBJ databases">
        <authorList>
            <person name="Chebbi M.A."/>
            <person name="Drezen J.M."/>
        </authorList>
    </citation>
    <scope>NUCLEOTIDE SEQUENCE</scope>
    <source>
        <tissue evidence="2">Whole body</tissue>
    </source>
</reference>
<protein>
    <submittedName>
        <fullName evidence="2">Uncharacterized protein</fullName>
    </submittedName>
</protein>
<reference evidence="2" key="2">
    <citation type="submission" date="2021-04" db="EMBL/GenBank/DDBJ databases">
        <title>Genome-wide patterns of bracovirus chromosomal integration into multiple host tissues during parasitism.</title>
        <authorList>
            <person name="Chebbi M.A.C."/>
        </authorList>
    </citation>
    <scope>NUCLEOTIDE SEQUENCE</scope>
    <source>
        <tissue evidence="2">Whole body</tissue>
    </source>
</reference>
<name>A0A8J5R9N9_9HYME</name>
<evidence type="ECO:0000313" key="2">
    <source>
        <dbReference type="EMBL" id="KAG8042008.1"/>
    </source>
</evidence>
<gene>
    <name evidence="2" type="ORF">G9C98_007316</name>
</gene>
<keyword evidence="1" id="KW-0732">Signal</keyword>
<keyword evidence="3" id="KW-1185">Reference proteome</keyword>
<dbReference type="OrthoDB" id="7688248at2759"/>
<dbReference type="EMBL" id="JAAOIC020000005">
    <property type="protein sequence ID" value="KAG8042008.1"/>
    <property type="molecule type" value="Genomic_DNA"/>
</dbReference>
<feature type="signal peptide" evidence="1">
    <location>
        <begin position="1"/>
        <end position="18"/>
    </location>
</feature>
<evidence type="ECO:0000256" key="1">
    <source>
        <dbReference type="SAM" id="SignalP"/>
    </source>
</evidence>
<feature type="chain" id="PRO_5035319500" evidence="1">
    <location>
        <begin position="19"/>
        <end position="166"/>
    </location>
</feature>